<comment type="caution">
    <text evidence="1">The sequence shown here is derived from an EMBL/GenBank/DDBJ whole genome shotgun (WGS) entry which is preliminary data.</text>
</comment>
<dbReference type="Proteomes" id="UP001623348">
    <property type="component" value="Unassembled WGS sequence"/>
</dbReference>
<evidence type="ECO:0000313" key="1">
    <source>
        <dbReference type="EMBL" id="GAB0191166.1"/>
    </source>
</evidence>
<name>A0ABC9X159_GRUJA</name>
<gene>
    <name evidence="1" type="ORF">GRJ2_001581900</name>
</gene>
<keyword evidence="2" id="KW-1185">Reference proteome</keyword>
<organism evidence="1 2">
    <name type="scientific">Grus japonensis</name>
    <name type="common">Japanese crane</name>
    <name type="synonym">Red-crowned crane</name>
    <dbReference type="NCBI Taxonomy" id="30415"/>
    <lineage>
        <taxon>Eukaryota</taxon>
        <taxon>Metazoa</taxon>
        <taxon>Chordata</taxon>
        <taxon>Craniata</taxon>
        <taxon>Vertebrata</taxon>
        <taxon>Euteleostomi</taxon>
        <taxon>Archelosauria</taxon>
        <taxon>Archosauria</taxon>
        <taxon>Dinosauria</taxon>
        <taxon>Saurischia</taxon>
        <taxon>Theropoda</taxon>
        <taxon>Coelurosauria</taxon>
        <taxon>Aves</taxon>
        <taxon>Neognathae</taxon>
        <taxon>Neoaves</taxon>
        <taxon>Gruiformes</taxon>
        <taxon>Gruidae</taxon>
        <taxon>Grus</taxon>
    </lineage>
</organism>
<dbReference type="EMBL" id="BAAFJT010000005">
    <property type="protein sequence ID" value="GAB0191166.1"/>
    <property type="molecule type" value="Genomic_DNA"/>
</dbReference>
<dbReference type="PANTHER" id="PTHR33332">
    <property type="entry name" value="REVERSE TRANSCRIPTASE DOMAIN-CONTAINING PROTEIN"/>
    <property type="match status" value="1"/>
</dbReference>
<evidence type="ECO:0008006" key="3">
    <source>
        <dbReference type="Google" id="ProtNLM"/>
    </source>
</evidence>
<sequence>MLSFSSPNIPKSFCSGLLSVHSLPSLVVVLRVAPTPVQDLALGLVELHVVRMDLPLKPVKVPVDGIPSLQRVDRTTQIGVISKLAEGTLDPTVHVANKDVKQCLSQYQPLRNATCHWSPLGHKAIDHNSLRGFTKGKSCLTNLVAFYDGVTVLVDKGRAIDVIYPDLCKAFDTVPHDILVSKLERHGFDGWTTQ</sequence>
<accession>A0ABC9X159</accession>
<evidence type="ECO:0000313" key="2">
    <source>
        <dbReference type="Proteomes" id="UP001623348"/>
    </source>
</evidence>
<dbReference type="AlphaFoldDB" id="A0ABC9X159"/>
<protein>
    <recommendedName>
        <fullName evidence="3">Reverse transcriptase domain-containing protein</fullName>
    </recommendedName>
</protein>
<proteinExistence type="predicted"/>
<reference evidence="1 2" key="1">
    <citation type="submission" date="2024-06" db="EMBL/GenBank/DDBJ databases">
        <title>The draft genome of Grus japonensis, version 3.</title>
        <authorList>
            <person name="Nabeshima K."/>
            <person name="Suzuki S."/>
            <person name="Onuma M."/>
        </authorList>
    </citation>
    <scope>NUCLEOTIDE SEQUENCE [LARGE SCALE GENOMIC DNA]</scope>
    <source>
        <strain evidence="1 2">451A</strain>
    </source>
</reference>